<keyword evidence="1" id="KW-0238">DNA-binding</keyword>
<evidence type="ECO:0000313" key="4">
    <source>
        <dbReference type="EMBL" id="POG03616.1"/>
    </source>
</evidence>
<comment type="caution">
    <text evidence="4">The sequence shown here is derived from an EMBL/GenBank/DDBJ whole genome shotgun (WGS) entry which is preliminary data.</text>
</comment>
<name>A0A2S3WQC0_PSEPU</name>
<dbReference type="Gene3D" id="3.40.50.1390">
    <property type="entry name" value="Resolvase, N-terminal catalytic domain"/>
    <property type="match status" value="1"/>
</dbReference>
<dbReference type="PROSITE" id="PS51736">
    <property type="entry name" value="RECOMBINASES_3"/>
    <property type="match status" value="1"/>
</dbReference>
<dbReference type="EMBL" id="MING01000083">
    <property type="protein sequence ID" value="POG03616.1"/>
    <property type="molecule type" value="Genomic_DNA"/>
</dbReference>
<keyword evidence="2" id="KW-0233">DNA recombination</keyword>
<dbReference type="Pfam" id="PF00239">
    <property type="entry name" value="Resolvase"/>
    <property type="match status" value="1"/>
</dbReference>
<dbReference type="InterPro" id="IPR036162">
    <property type="entry name" value="Resolvase-like_N_sf"/>
</dbReference>
<dbReference type="SMART" id="SM00857">
    <property type="entry name" value="Resolvase"/>
    <property type="match status" value="1"/>
</dbReference>
<reference evidence="4 5" key="1">
    <citation type="submission" date="2016-08" db="EMBL/GenBank/DDBJ databases">
        <authorList>
            <person name="Seilhamer J.J."/>
        </authorList>
    </citation>
    <scope>NUCLEOTIDE SEQUENCE [LARGE SCALE GENOMIC DNA]</scope>
    <source>
        <strain evidence="4 5">KH-18-2</strain>
    </source>
</reference>
<feature type="domain" description="Resolvase/invertase-type recombinase catalytic" evidence="3">
    <location>
        <begin position="2"/>
        <end position="139"/>
    </location>
</feature>
<proteinExistence type="predicted"/>
<evidence type="ECO:0000256" key="2">
    <source>
        <dbReference type="ARBA" id="ARBA00023172"/>
    </source>
</evidence>
<dbReference type="PANTHER" id="PTHR30461:SF2">
    <property type="entry name" value="SERINE RECOMBINASE PINE-RELATED"/>
    <property type="match status" value="1"/>
</dbReference>
<sequence>MQVVAYYRVSTEKQGRSGLGLEAQREYVQAAAESEGWEVIASFEDHASGAISPADREQCANALELCRRTGAVLVVAKLDRLSRDVADIAGLMKVADFKVATMPQADKFQLHIYAALAEQERTFISQRTKAALASLKARADGGDVDAQAKVERRSKGRVAGQVAGQAAAVDAVKAKADRWADSMASHVKAGMFDGCRTLAAMAAWLNAKGHRTARGAEFNPMQVKRLVERLGIAFP</sequence>
<dbReference type="GO" id="GO:0000150">
    <property type="term" value="F:DNA strand exchange activity"/>
    <property type="evidence" value="ECO:0007669"/>
    <property type="project" value="InterPro"/>
</dbReference>
<evidence type="ECO:0000313" key="5">
    <source>
        <dbReference type="Proteomes" id="UP000237378"/>
    </source>
</evidence>
<accession>A0A2S3WQC0</accession>
<dbReference type="GO" id="GO:0003677">
    <property type="term" value="F:DNA binding"/>
    <property type="evidence" value="ECO:0007669"/>
    <property type="project" value="UniProtKB-KW"/>
</dbReference>
<dbReference type="InterPro" id="IPR050639">
    <property type="entry name" value="SSR_resolvase"/>
</dbReference>
<dbReference type="CDD" id="cd00338">
    <property type="entry name" value="Ser_Recombinase"/>
    <property type="match status" value="1"/>
</dbReference>
<evidence type="ECO:0000259" key="3">
    <source>
        <dbReference type="PROSITE" id="PS51736"/>
    </source>
</evidence>
<dbReference type="PANTHER" id="PTHR30461">
    <property type="entry name" value="DNA-INVERTASE FROM LAMBDOID PROPHAGE"/>
    <property type="match status" value="1"/>
</dbReference>
<dbReference type="RefSeq" id="WP_103470064.1">
    <property type="nucleotide sequence ID" value="NZ_MING01000083.1"/>
</dbReference>
<dbReference type="InterPro" id="IPR006119">
    <property type="entry name" value="Resolv_N"/>
</dbReference>
<dbReference type="SUPFAM" id="SSF53041">
    <property type="entry name" value="Resolvase-like"/>
    <property type="match status" value="1"/>
</dbReference>
<evidence type="ECO:0000256" key="1">
    <source>
        <dbReference type="ARBA" id="ARBA00023125"/>
    </source>
</evidence>
<dbReference type="Proteomes" id="UP000237378">
    <property type="component" value="Unassembled WGS sequence"/>
</dbReference>
<protein>
    <submittedName>
        <fullName evidence="4">Serine recombinase</fullName>
    </submittedName>
</protein>
<reference evidence="4 5" key="2">
    <citation type="submission" date="2018-03" db="EMBL/GenBank/DDBJ databases">
        <title>Draft genome of Pseudomonas putida strain KH-18-2.</title>
        <authorList>
            <person name="Yoshizawa S."/>
            <person name="Khan N.H."/>
            <person name="Nishimura M."/>
            <person name="Chiura H.X."/>
            <person name="Ogura Y."/>
            <person name="Hayashi T."/>
            <person name="Kogure K."/>
        </authorList>
    </citation>
    <scope>NUCLEOTIDE SEQUENCE [LARGE SCALE GENOMIC DNA]</scope>
    <source>
        <strain evidence="4 5">KH-18-2</strain>
    </source>
</reference>
<dbReference type="AlphaFoldDB" id="A0A2S3WQC0"/>
<organism evidence="4 5">
    <name type="scientific">Pseudomonas putida</name>
    <name type="common">Arthrobacter siderocapsulatus</name>
    <dbReference type="NCBI Taxonomy" id="303"/>
    <lineage>
        <taxon>Bacteria</taxon>
        <taxon>Pseudomonadati</taxon>
        <taxon>Pseudomonadota</taxon>
        <taxon>Gammaproteobacteria</taxon>
        <taxon>Pseudomonadales</taxon>
        <taxon>Pseudomonadaceae</taxon>
        <taxon>Pseudomonas</taxon>
    </lineage>
</organism>
<gene>
    <name evidence="4" type="ORF">BGP82_20345</name>
</gene>